<sequence length="293" mass="29569">MLAVATLTGCAATKDRIVYVAYNPAQVGQAAVQQPQPSQPAAAAPQKEVPRYAAPVPGRHYLDIGVNPVNENRPLGPGERLLTLAEDAEVVTQSRKGTISRGWLRAGEQVFAVLASDPRYWEVVAIKRCGNPILNRAHGVGPVWILENKPAPVAQPVVAPPPAAVKALPPVIVGGQQAGLTFYQPAGEEPVPLCEGKDRSRWGPIIGGLLGLGVGVATHNPLLGLAISGGGSLAGAYSDGCIDPNDAMIALFFAGAGYGLTQPSSSGGGGSNSGGPAQLPGNGGGGPGGVPGG</sequence>
<evidence type="ECO:0000256" key="1">
    <source>
        <dbReference type="SAM" id="MobiDB-lite"/>
    </source>
</evidence>
<reference evidence="2 3" key="1">
    <citation type="journal article" date="2015" name="Nature">
        <title>rRNA introns, odd ribosomes, and small enigmatic genomes across a large radiation of phyla.</title>
        <authorList>
            <person name="Brown C.T."/>
            <person name="Hug L.A."/>
            <person name="Thomas B.C."/>
            <person name="Sharon I."/>
            <person name="Castelle C.J."/>
            <person name="Singh A."/>
            <person name="Wilkins M.J."/>
            <person name="Williams K.H."/>
            <person name="Banfield J.F."/>
        </authorList>
    </citation>
    <scope>NUCLEOTIDE SEQUENCE [LARGE SCALE GENOMIC DNA]</scope>
</reference>
<accession>A0A0G1H8W0</accession>
<dbReference type="AlphaFoldDB" id="A0A0G1H8W0"/>
<protein>
    <submittedName>
        <fullName evidence="2">Uncharacterized protein</fullName>
    </submittedName>
</protein>
<comment type="caution">
    <text evidence="2">The sequence shown here is derived from an EMBL/GenBank/DDBJ whole genome shotgun (WGS) entry which is preliminary data.</text>
</comment>
<dbReference type="Proteomes" id="UP000034051">
    <property type="component" value="Unassembled WGS sequence"/>
</dbReference>
<dbReference type="EMBL" id="LCHW01000001">
    <property type="protein sequence ID" value="KKT43806.1"/>
    <property type="molecule type" value="Genomic_DNA"/>
</dbReference>
<gene>
    <name evidence="2" type="ORF">UW32_C0001G0398</name>
</gene>
<organism evidence="2 3">
    <name type="scientific">Candidatus Wolfebacteria bacterium GW2011_GWE2_44_13</name>
    <dbReference type="NCBI Taxonomy" id="1619017"/>
    <lineage>
        <taxon>Bacteria</taxon>
        <taxon>Candidatus Wolfeibacteriota</taxon>
    </lineage>
</organism>
<proteinExistence type="predicted"/>
<evidence type="ECO:0000313" key="3">
    <source>
        <dbReference type="Proteomes" id="UP000034051"/>
    </source>
</evidence>
<name>A0A0G1H8W0_9BACT</name>
<feature type="region of interest" description="Disordered" evidence="1">
    <location>
        <begin position="264"/>
        <end position="293"/>
    </location>
</feature>
<feature type="compositionally biased region" description="Gly residues" evidence="1">
    <location>
        <begin position="281"/>
        <end position="293"/>
    </location>
</feature>
<evidence type="ECO:0000313" key="2">
    <source>
        <dbReference type="EMBL" id="KKT43806.1"/>
    </source>
</evidence>